<organism evidence="2 3">
    <name type="scientific">Xylaria bambusicola</name>
    <dbReference type="NCBI Taxonomy" id="326684"/>
    <lineage>
        <taxon>Eukaryota</taxon>
        <taxon>Fungi</taxon>
        <taxon>Dikarya</taxon>
        <taxon>Ascomycota</taxon>
        <taxon>Pezizomycotina</taxon>
        <taxon>Sordariomycetes</taxon>
        <taxon>Xylariomycetidae</taxon>
        <taxon>Xylariales</taxon>
        <taxon>Xylariaceae</taxon>
        <taxon>Xylaria</taxon>
    </lineage>
</organism>
<dbReference type="EMBL" id="JAWHQM010000008">
    <property type="protein sequence ID" value="KAK5628547.1"/>
    <property type="molecule type" value="Genomic_DNA"/>
</dbReference>
<keyword evidence="3" id="KW-1185">Reference proteome</keyword>
<gene>
    <name evidence="2" type="ORF">RRF57_004262</name>
</gene>
<feature type="compositionally biased region" description="Basic and acidic residues" evidence="1">
    <location>
        <begin position="26"/>
        <end position="47"/>
    </location>
</feature>
<protein>
    <submittedName>
        <fullName evidence="2">Uncharacterized protein</fullName>
    </submittedName>
</protein>
<evidence type="ECO:0000313" key="3">
    <source>
        <dbReference type="Proteomes" id="UP001305414"/>
    </source>
</evidence>
<dbReference type="Proteomes" id="UP001305414">
    <property type="component" value="Unassembled WGS sequence"/>
</dbReference>
<comment type="caution">
    <text evidence="2">The sequence shown here is derived from an EMBL/GenBank/DDBJ whole genome shotgun (WGS) entry which is preliminary data.</text>
</comment>
<dbReference type="AlphaFoldDB" id="A0AAN7Z3N9"/>
<evidence type="ECO:0000256" key="1">
    <source>
        <dbReference type="SAM" id="MobiDB-lite"/>
    </source>
</evidence>
<reference evidence="2 3" key="1">
    <citation type="submission" date="2023-10" db="EMBL/GenBank/DDBJ databases">
        <title>Draft genome sequence of Xylaria bambusicola isolate GMP-LS, the root and basal stem rot pathogen of sugarcane in Indonesia.</title>
        <authorList>
            <person name="Selvaraj P."/>
            <person name="Muralishankar V."/>
            <person name="Muruganantham S."/>
            <person name="Sp S."/>
            <person name="Haryani S."/>
            <person name="Lau K.J.X."/>
            <person name="Naqvi N.I."/>
        </authorList>
    </citation>
    <scope>NUCLEOTIDE SEQUENCE [LARGE SCALE GENOMIC DNA]</scope>
    <source>
        <strain evidence="2">GMP-LS</strain>
    </source>
</reference>
<proteinExistence type="predicted"/>
<name>A0AAN7Z3N9_9PEZI</name>
<feature type="region of interest" description="Disordered" evidence="1">
    <location>
        <begin position="22"/>
        <end position="47"/>
    </location>
</feature>
<evidence type="ECO:0000313" key="2">
    <source>
        <dbReference type="EMBL" id="KAK5628547.1"/>
    </source>
</evidence>
<sequence length="65" mass="7069">MAGITGAEQHDGSMGVWGIETTTTHSTEEAKIGEEGGRERKRSAREDRLTGSLAHWLSRLCWVAG</sequence>
<accession>A0AAN7Z3N9</accession>